<dbReference type="PROSITE" id="PS51450">
    <property type="entry name" value="LRR"/>
    <property type="match status" value="1"/>
</dbReference>
<evidence type="ECO:0000313" key="13">
    <source>
        <dbReference type="Proteomes" id="UP000522007"/>
    </source>
</evidence>
<gene>
    <name evidence="12" type="ORF">HB853_09285</name>
</gene>
<dbReference type="InterPro" id="IPR009459">
    <property type="entry name" value="MucBP_dom"/>
</dbReference>
<dbReference type="SUPFAM" id="SSF52058">
    <property type="entry name" value="L domain-like"/>
    <property type="match status" value="1"/>
</dbReference>
<sequence>MKKILILMIVATFVSISILPFNIYAEETSTEKLATEKTDSQATMDSKIADTQEEAITSPNNLDTQKEATTSPNNLDAQKEATTSPDDSDTQKEVTNEKKAESTKNVVKSKSSLTDDSEVIIKDENSLIPDDNLRTIINTMLGKPSTYQPTEAELNNITGILDLTDETFTTLDGLQYLKKVKTLQCVGVTAPDADLAYIGQMSSLTRLTVNTSSFETTTGLEPLRNLIYFDWSSNGKDVVHGQTAMPRNVYNFDFLVNNKSLNELSISVVYSTDPTYAFLSELTGLTSLTIVLSNMNNVSSIKNLTNLTSLNLNNNYIADMSPLENQPIFNKLSATGQSVILPAKEVWSGENLTIDKPIKPELSTINYTLPSDPTMTLEENSILMSNITKSSVVNYNVYNYKTGTNDIVIPGVLMEFQGTTPNFSGKIIQPLRVKERAADVKVLYVDEAGNEIATSEILTGEIDTPYSTKAKIIEGFKLKETPTNCNGTFTKDEQTVTYVYEIADGAPVTVKYVDENGKKISEDTVLVGKRGTKYTSTPKDIKNYTLKEMPKNATGIFTSTNQTVTYVYSKNMAPIPETSAPVIVRYVDTNGAEIADSITLVGELDDPYQTSEKIITGYKLTKVPTNKNGVYTVNTQIVTYEYEKVKTTSNGDKEQTKKVAPTSSNHLPKTGDTTTENATLLFAGVLLVIAGIIVYRKKGKHNH</sequence>
<evidence type="ECO:0000256" key="1">
    <source>
        <dbReference type="ARBA" id="ARBA00004168"/>
    </source>
</evidence>
<keyword evidence="10" id="KW-0812">Transmembrane</keyword>
<dbReference type="InterPro" id="IPR019931">
    <property type="entry name" value="LPXTG_anchor"/>
</dbReference>
<reference evidence="12 13" key="1">
    <citation type="submission" date="2020-03" db="EMBL/GenBank/DDBJ databases">
        <title>Soil Listeria distribution.</title>
        <authorList>
            <person name="Liao J."/>
            <person name="Wiedmann M."/>
        </authorList>
    </citation>
    <scope>NUCLEOTIDE SEQUENCE [LARGE SCALE GENOMIC DNA]</scope>
    <source>
        <strain evidence="12 13">FSL L7-1829</strain>
    </source>
</reference>
<dbReference type="AlphaFoldDB" id="A0A7X0T6E6"/>
<dbReference type="InterPro" id="IPR001611">
    <property type="entry name" value="Leu-rich_rpt"/>
</dbReference>
<dbReference type="NCBIfam" id="TIGR01167">
    <property type="entry name" value="LPXTG_anchor"/>
    <property type="match status" value="1"/>
</dbReference>
<dbReference type="Gene3D" id="3.10.20.320">
    <property type="entry name" value="Putative peptidoglycan bound protein (lpxtg motif)"/>
    <property type="match status" value="3"/>
</dbReference>
<feature type="compositionally biased region" description="Polar residues" evidence="9">
    <location>
        <begin position="661"/>
        <end position="672"/>
    </location>
</feature>
<dbReference type="Pfam" id="PF06458">
    <property type="entry name" value="MucBP"/>
    <property type="match status" value="3"/>
</dbReference>
<keyword evidence="6" id="KW-0732">Signal</keyword>
<dbReference type="Gene3D" id="2.60.40.1220">
    <property type="match status" value="1"/>
</dbReference>
<keyword evidence="10" id="KW-0472">Membrane</keyword>
<evidence type="ECO:0000256" key="10">
    <source>
        <dbReference type="SAM" id="Phobius"/>
    </source>
</evidence>
<dbReference type="PROSITE" id="PS50847">
    <property type="entry name" value="GRAM_POS_ANCHORING"/>
    <property type="match status" value="1"/>
</dbReference>
<evidence type="ECO:0000256" key="7">
    <source>
        <dbReference type="ARBA" id="ARBA00022737"/>
    </source>
</evidence>
<keyword evidence="8" id="KW-0572">Peptidoglycan-anchor</keyword>
<dbReference type="InterPro" id="IPR014755">
    <property type="entry name" value="Cu-Rt/internalin_Ig-like"/>
</dbReference>
<dbReference type="InterPro" id="IPR032675">
    <property type="entry name" value="LRR_dom_sf"/>
</dbReference>
<keyword evidence="3" id="KW-0134">Cell wall</keyword>
<organism evidence="12 13">
    <name type="scientific">Listeria welshimeri</name>
    <dbReference type="NCBI Taxonomy" id="1643"/>
    <lineage>
        <taxon>Bacteria</taxon>
        <taxon>Bacillati</taxon>
        <taxon>Bacillota</taxon>
        <taxon>Bacilli</taxon>
        <taxon>Bacillales</taxon>
        <taxon>Listeriaceae</taxon>
        <taxon>Listeria</taxon>
    </lineage>
</organism>
<evidence type="ECO:0000256" key="2">
    <source>
        <dbReference type="ARBA" id="ARBA00009432"/>
    </source>
</evidence>
<feature type="compositionally biased region" description="Basic and acidic residues" evidence="9">
    <location>
        <begin position="89"/>
        <end position="102"/>
    </location>
</feature>
<feature type="region of interest" description="Disordered" evidence="9">
    <location>
        <begin position="646"/>
        <end position="672"/>
    </location>
</feature>
<evidence type="ECO:0000256" key="9">
    <source>
        <dbReference type="SAM" id="MobiDB-lite"/>
    </source>
</evidence>
<comment type="subcellular location">
    <subcellularLocation>
        <location evidence="1">Secreted</location>
        <location evidence="1">Cell wall</location>
        <topology evidence="1">Peptidoglycan-anchor</topology>
    </subcellularLocation>
</comment>
<evidence type="ECO:0000259" key="11">
    <source>
        <dbReference type="PROSITE" id="PS50847"/>
    </source>
</evidence>
<feature type="compositionally biased region" description="Basic and acidic residues" evidence="9">
    <location>
        <begin position="646"/>
        <end position="657"/>
    </location>
</feature>
<dbReference type="Pfam" id="PF00746">
    <property type="entry name" value="Gram_pos_anchor"/>
    <property type="match status" value="1"/>
</dbReference>
<comment type="similarity">
    <text evidence="2">Belongs to the internalin family.</text>
</comment>
<keyword evidence="4" id="KW-0964">Secreted</keyword>
<feature type="domain" description="Gram-positive cocci surface proteins LPxTG" evidence="11">
    <location>
        <begin position="667"/>
        <end position="703"/>
    </location>
</feature>
<feature type="transmembrane region" description="Helical" evidence="10">
    <location>
        <begin position="678"/>
        <end position="695"/>
    </location>
</feature>
<evidence type="ECO:0000256" key="5">
    <source>
        <dbReference type="ARBA" id="ARBA00022614"/>
    </source>
</evidence>
<evidence type="ECO:0000256" key="3">
    <source>
        <dbReference type="ARBA" id="ARBA00022512"/>
    </source>
</evidence>
<keyword evidence="10" id="KW-1133">Transmembrane helix</keyword>
<evidence type="ECO:0000313" key="12">
    <source>
        <dbReference type="EMBL" id="MBC1323137.1"/>
    </source>
</evidence>
<proteinExistence type="inferred from homology"/>
<evidence type="ECO:0000256" key="6">
    <source>
        <dbReference type="ARBA" id="ARBA00022729"/>
    </source>
</evidence>
<dbReference type="Proteomes" id="UP000522007">
    <property type="component" value="Unassembled WGS sequence"/>
</dbReference>
<feature type="region of interest" description="Disordered" evidence="9">
    <location>
        <begin position="33"/>
        <end position="109"/>
    </location>
</feature>
<dbReference type="Gene3D" id="3.80.10.10">
    <property type="entry name" value="Ribonuclease Inhibitor"/>
    <property type="match status" value="1"/>
</dbReference>
<evidence type="ECO:0000256" key="8">
    <source>
        <dbReference type="ARBA" id="ARBA00023088"/>
    </source>
</evidence>
<keyword evidence="5" id="KW-0433">Leucine-rich repeat</keyword>
<keyword evidence="7" id="KW-0677">Repeat</keyword>
<evidence type="ECO:0000256" key="4">
    <source>
        <dbReference type="ARBA" id="ARBA00022525"/>
    </source>
</evidence>
<name>A0A7X0T6E6_LISWE</name>
<dbReference type="EMBL" id="JAAROP010000009">
    <property type="protein sequence ID" value="MBC1323137.1"/>
    <property type="molecule type" value="Genomic_DNA"/>
</dbReference>
<protein>
    <submittedName>
        <fullName evidence="12">LPXTG cell wall anchor domain-containing protein</fullName>
    </submittedName>
</protein>
<feature type="compositionally biased region" description="Polar residues" evidence="9">
    <location>
        <begin position="54"/>
        <end position="85"/>
    </location>
</feature>
<comment type="caution">
    <text evidence="12">The sequence shown here is derived from an EMBL/GenBank/DDBJ whole genome shotgun (WGS) entry which is preliminary data.</text>
</comment>
<accession>A0A7X0T6E6</accession>